<gene>
    <name evidence="2" type="ORF">HNP84_000212</name>
</gene>
<accession>A0A840NPR6</accession>
<feature type="region of interest" description="Disordered" evidence="1">
    <location>
        <begin position="24"/>
        <end position="52"/>
    </location>
</feature>
<evidence type="ECO:0000313" key="3">
    <source>
        <dbReference type="Proteomes" id="UP000578449"/>
    </source>
</evidence>
<feature type="compositionally biased region" description="Basic and acidic residues" evidence="1">
    <location>
        <begin position="33"/>
        <end position="52"/>
    </location>
</feature>
<dbReference type="AlphaFoldDB" id="A0A840NPR6"/>
<name>A0A840NPR6_9ACTN</name>
<protein>
    <submittedName>
        <fullName evidence="2">Uncharacterized protein</fullName>
    </submittedName>
</protein>
<proteinExistence type="predicted"/>
<dbReference type="RefSeq" id="WP_185047400.1">
    <property type="nucleotide sequence ID" value="NZ_BAABIX010000006.1"/>
</dbReference>
<comment type="caution">
    <text evidence="2">The sequence shown here is derived from an EMBL/GenBank/DDBJ whole genome shotgun (WGS) entry which is preliminary data.</text>
</comment>
<reference evidence="2 3" key="1">
    <citation type="submission" date="2020-08" db="EMBL/GenBank/DDBJ databases">
        <title>Genomic Encyclopedia of Type Strains, Phase IV (KMG-IV): sequencing the most valuable type-strain genomes for metagenomic binning, comparative biology and taxonomic classification.</title>
        <authorList>
            <person name="Goeker M."/>
        </authorList>
    </citation>
    <scope>NUCLEOTIDE SEQUENCE [LARGE SCALE GENOMIC DNA]</scope>
    <source>
        <strain evidence="2 3">DSM 45615</strain>
    </source>
</reference>
<dbReference type="Proteomes" id="UP000578449">
    <property type="component" value="Unassembled WGS sequence"/>
</dbReference>
<dbReference type="EMBL" id="JACHGN010000001">
    <property type="protein sequence ID" value="MBB5130524.1"/>
    <property type="molecule type" value="Genomic_DNA"/>
</dbReference>
<evidence type="ECO:0000256" key="1">
    <source>
        <dbReference type="SAM" id="MobiDB-lite"/>
    </source>
</evidence>
<keyword evidence="3" id="KW-1185">Reference proteome</keyword>
<sequence>MHTDPTYQALNALRTALPDLADAVHPGTPRRWAQRDLSPEQRRRMDAQAVTEREAKERNLAAGITALGTGRAPLNLAVLDALADMTAAVAELEGAVCDRLALTPLRGASTAARITRLVGLLDRIAEQDDLAEHVQAEAVRLARYARLVLGDVESVRRLNGRCPLCDARSLRAFPEKDIVLCINRACRCGDETCGCHRPRPDLHVWPYDRWSLLAQVLADQLGEAS</sequence>
<organism evidence="2 3">
    <name type="scientific">Thermocatellispora tengchongensis</name>
    <dbReference type="NCBI Taxonomy" id="1073253"/>
    <lineage>
        <taxon>Bacteria</taxon>
        <taxon>Bacillati</taxon>
        <taxon>Actinomycetota</taxon>
        <taxon>Actinomycetes</taxon>
        <taxon>Streptosporangiales</taxon>
        <taxon>Streptosporangiaceae</taxon>
        <taxon>Thermocatellispora</taxon>
    </lineage>
</organism>
<evidence type="ECO:0000313" key="2">
    <source>
        <dbReference type="EMBL" id="MBB5130524.1"/>
    </source>
</evidence>